<dbReference type="Proteomes" id="UP000622797">
    <property type="component" value="Unassembled WGS sequence"/>
</dbReference>
<dbReference type="AlphaFoldDB" id="A0A8H4U7G4"/>
<dbReference type="OrthoDB" id="5086500at2759"/>
<evidence type="ECO:0008006" key="4">
    <source>
        <dbReference type="Google" id="ProtNLM"/>
    </source>
</evidence>
<dbReference type="PANTHER" id="PTHR34414:SF1">
    <property type="entry name" value="SUBTILISIN-LIKE SERINE PROTEASE"/>
    <property type="match status" value="1"/>
</dbReference>
<feature type="transmembrane region" description="Helical" evidence="1">
    <location>
        <begin position="263"/>
        <end position="290"/>
    </location>
</feature>
<accession>A0A8H4U7G4</accession>
<keyword evidence="1" id="KW-0472">Membrane</keyword>
<protein>
    <recommendedName>
        <fullName evidence="4">Subtilisin-like serine protease</fullName>
    </recommendedName>
</protein>
<name>A0A8H4U7G4_9HYPO</name>
<sequence>MVLDALSPPFEFADQLVRDAPNRQVPGFPRLSLDNKTGVKELLTAELCSGDLDRVSDKLWWMSKQNSKSISPLHRQLVKRRSIVVTEDPKLHLVWIYDRVFIKPLPRFIGSYDFWKNHICNNTTSEEARVRQNALGYLRTYYYLIQHESDLRIAKDPSLCLVPEDITWEQFCKFTSSLNTIADTDVSLRYTYGEIRLTRLNLYAPLLLHKSHFQRGEYQYGQYFARFYGPILFSIGVVSVTLSGLQVVASVETGGGTNWQGTALGFSVAVILISFGLLLGFGILLVYKIVKEWEFAIKERRRLTKTERVTV</sequence>
<proteinExistence type="predicted"/>
<dbReference type="InterPro" id="IPR046536">
    <property type="entry name" value="DUF6601"/>
</dbReference>
<keyword evidence="1" id="KW-0812">Transmembrane</keyword>
<comment type="caution">
    <text evidence="2">The sequence shown here is derived from an EMBL/GenBank/DDBJ whole genome shotgun (WGS) entry which is preliminary data.</text>
</comment>
<dbReference type="Pfam" id="PF20246">
    <property type="entry name" value="DUF6601"/>
    <property type="match status" value="1"/>
</dbReference>
<gene>
    <name evidence="2" type="ORF">FSARC_2108</name>
</gene>
<keyword evidence="3" id="KW-1185">Reference proteome</keyword>
<evidence type="ECO:0000256" key="1">
    <source>
        <dbReference type="SAM" id="Phobius"/>
    </source>
</evidence>
<organism evidence="2 3">
    <name type="scientific">Fusarium sarcochroum</name>
    <dbReference type="NCBI Taxonomy" id="1208366"/>
    <lineage>
        <taxon>Eukaryota</taxon>
        <taxon>Fungi</taxon>
        <taxon>Dikarya</taxon>
        <taxon>Ascomycota</taxon>
        <taxon>Pezizomycotina</taxon>
        <taxon>Sordariomycetes</taxon>
        <taxon>Hypocreomycetidae</taxon>
        <taxon>Hypocreales</taxon>
        <taxon>Nectriaceae</taxon>
        <taxon>Fusarium</taxon>
        <taxon>Fusarium lateritium species complex</taxon>
    </lineage>
</organism>
<feature type="transmembrane region" description="Helical" evidence="1">
    <location>
        <begin position="227"/>
        <end position="251"/>
    </location>
</feature>
<dbReference type="PANTHER" id="PTHR34414">
    <property type="entry name" value="HET DOMAIN-CONTAINING PROTEIN-RELATED"/>
    <property type="match status" value="1"/>
</dbReference>
<evidence type="ECO:0000313" key="2">
    <source>
        <dbReference type="EMBL" id="KAF4971005.1"/>
    </source>
</evidence>
<reference evidence="2" key="2">
    <citation type="submission" date="2020-05" db="EMBL/GenBank/DDBJ databases">
        <authorList>
            <person name="Kim H.-S."/>
            <person name="Proctor R.H."/>
            <person name="Brown D.W."/>
        </authorList>
    </citation>
    <scope>NUCLEOTIDE SEQUENCE</scope>
    <source>
        <strain evidence="2">NRRL 20472</strain>
    </source>
</reference>
<evidence type="ECO:0000313" key="3">
    <source>
        <dbReference type="Proteomes" id="UP000622797"/>
    </source>
</evidence>
<dbReference type="EMBL" id="JABEXW010000105">
    <property type="protein sequence ID" value="KAF4971005.1"/>
    <property type="molecule type" value="Genomic_DNA"/>
</dbReference>
<reference evidence="2" key="1">
    <citation type="journal article" date="2020" name="BMC Genomics">
        <title>Correction to: Identification and distribution of gene clusters required for synthesis of sphingolipid metabolism inhibitors in diverse species of the filamentous fungus Fusarium.</title>
        <authorList>
            <person name="Kim H.S."/>
            <person name="Lohmar J.M."/>
            <person name="Busman M."/>
            <person name="Brown D.W."/>
            <person name="Naumann T.A."/>
            <person name="Divon H.H."/>
            <person name="Lysoe E."/>
            <person name="Uhlig S."/>
            <person name="Proctor R.H."/>
        </authorList>
    </citation>
    <scope>NUCLEOTIDE SEQUENCE</scope>
    <source>
        <strain evidence="2">NRRL 20472</strain>
    </source>
</reference>
<keyword evidence="1" id="KW-1133">Transmembrane helix</keyword>